<dbReference type="RefSeq" id="XP_022719919.1">
    <property type="nucleotide sequence ID" value="XM_022864184.1"/>
</dbReference>
<sequence length="212" mass="24747">MWSMWTIGDSTMVLRQIVNCVASFDWKLMNVVVRTRMLYGARTLCKLQEVLSNRGKIHMRTRHRDAFCFLFFLPFLHLNCIHRCKECVIAEHSIEIEERPLAAGVPLYFRGYQPQQLQERMKTELHQPHSLNGGGLDYKFSAMVMRSIIRVRSNLCRRHFAASCSIKSIYYTIISSRLLSLVVHMNKVDSDTVIIHPRFMRIDEKGKVTSQP</sequence>
<dbReference type="OrthoDB" id="10646607at2759"/>
<gene>
    <name evidence="2 3" type="primary">LOC111277765</name>
</gene>
<proteinExistence type="predicted"/>
<dbReference type="AlphaFoldDB" id="A0A6P5WV08"/>
<evidence type="ECO:0000313" key="1">
    <source>
        <dbReference type="Proteomes" id="UP000515121"/>
    </source>
</evidence>
<name>A0A6P5WV08_DURZI</name>
<evidence type="ECO:0000313" key="2">
    <source>
        <dbReference type="RefSeq" id="XP_022719918.1"/>
    </source>
</evidence>
<accession>A0A6P5WV08</accession>
<evidence type="ECO:0000313" key="3">
    <source>
        <dbReference type="RefSeq" id="XP_022719919.1"/>
    </source>
</evidence>
<dbReference type="GeneID" id="111277765"/>
<organism evidence="1 3">
    <name type="scientific">Durio zibethinus</name>
    <name type="common">Durian</name>
    <dbReference type="NCBI Taxonomy" id="66656"/>
    <lineage>
        <taxon>Eukaryota</taxon>
        <taxon>Viridiplantae</taxon>
        <taxon>Streptophyta</taxon>
        <taxon>Embryophyta</taxon>
        <taxon>Tracheophyta</taxon>
        <taxon>Spermatophyta</taxon>
        <taxon>Magnoliopsida</taxon>
        <taxon>eudicotyledons</taxon>
        <taxon>Gunneridae</taxon>
        <taxon>Pentapetalae</taxon>
        <taxon>rosids</taxon>
        <taxon>malvids</taxon>
        <taxon>Malvales</taxon>
        <taxon>Malvaceae</taxon>
        <taxon>Helicteroideae</taxon>
        <taxon>Durio</taxon>
    </lineage>
</organism>
<protein>
    <submittedName>
        <fullName evidence="2 3">Uncharacterized protein LOC111277765</fullName>
    </submittedName>
</protein>
<dbReference type="KEGG" id="dzi:111277765"/>
<dbReference type="Proteomes" id="UP000515121">
    <property type="component" value="Unplaced"/>
</dbReference>
<keyword evidence="1" id="KW-1185">Reference proteome</keyword>
<reference evidence="2 3" key="1">
    <citation type="submission" date="2025-04" db="UniProtKB">
        <authorList>
            <consortium name="RefSeq"/>
        </authorList>
    </citation>
    <scope>IDENTIFICATION</scope>
    <source>
        <tissue evidence="2 3">Fruit stalk</tissue>
    </source>
</reference>
<dbReference type="RefSeq" id="XP_022719918.1">
    <property type="nucleotide sequence ID" value="XM_022864183.1"/>
</dbReference>